<dbReference type="InterPro" id="IPR003661">
    <property type="entry name" value="HisK_dim/P_dom"/>
</dbReference>
<evidence type="ECO:0000256" key="7">
    <source>
        <dbReference type="ARBA" id="ARBA00022679"/>
    </source>
</evidence>
<proteinExistence type="predicted"/>
<evidence type="ECO:0000256" key="6">
    <source>
        <dbReference type="ARBA" id="ARBA00022553"/>
    </source>
</evidence>
<dbReference type="PRINTS" id="PR00344">
    <property type="entry name" value="BCTRLSENSOR"/>
</dbReference>
<dbReference type="InterPro" id="IPR036890">
    <property type="entry name" value="HATPase_C_sf"/>
</dbReference>
<sequence>MLDRWILAQEEHSINKSMDEVIGYYEDSNSRSVAASQSYLEKVNQSNQMIRVLDDSGHTVLNISEGIPDQWVLPQVASSRSLVSPWHEEEHLLVLRSPVQVGSFKGTVEIIRNMENYERLNHLLLVVMVIGGLGGIAFSTFGGVILGRQLVKPVAELSSTMGKIKYNGLAARVDFIDNKDELSKLSLVFNEMMDRLEESFHHQNQFVEDASHELRTPISIIEGHLNLLIRWGKEDPSVLNESLKASLDELARLKKLIQDLLLSSQTEPLQIETDIERVDPADVIIKIVDDFSVIHPEMIFEVETRYLSGIWLAISVGHLKQILMIVIDNAIKYSGDEKTIRITGKLVTENTVQLQIIDSGLGISNEHIAHVFDRFYRVEKARSRKIGGSGLGLAIAKRLVDNYQGSIRLESVEHEGTVVTVVLPRSFA</sequence>
<keyword evidence="5" id="KW-1003">Cell membrane</keyword>
<keyword evidence="13" id="KW-0902">Two-component regulatory system</keyword>
<evidence type="ECO:0000256" key="1">
    <source>
        <dbReference type="ARBA" id="ARBA00000085"/>
    </source>
</evidence>
<dbReference type="Pfam" id="PF02518">
    <property type="entry name" value="HATPase_c"/>
    <property type="match status" value="1"/>
</dbReference>
<dbReference type="PROSITE" id="PS50109">
    <property type="entry name" value="HIS_KIN"/>
    <property type="match status" value="1"/>
</dbReference>
<evidence type="ECO:0000259" key="16">
    <source>
        <dbReference type="PROSITE" id="PS50109"/>
    </source>
</evidence>
<dbReference type="GO" id="GO:0000155">
    <property type="term" value="F:phosphorelay sensor kinase activity"/>
    <property type="evidence" value="ECO:0007669"/>
    <property type="project" value="InterPro"/>
</dbReference>
<feature type="transmembrane region" description="Helical" evidence="15">
    <location>
        <begin position="123"/>
        <end position="146"/>
    </location>
</feature>
<feature type="domain" description="Histidine kinase" evidence="16">
    <location>
        <begin position="209"/>
        <end position="427"/>
    </location>
</feature>
<dbReference type="FunFam" id="3.30.565.10:FF:000006">
    <property type="entry name" value="Sensor histidine kinase WalK"/>
    <property type="match status" value="1"/>
</dbReference>
<dbReference type="EC" id="2.7.13.3" evidence="3"/>
<dbReference type="GO" id="GO:0005886">
    <property type="term" value="C:plasma membrane"/>
    <property type="evidence" value="ECO:0007669"/>
    <property type="project" value="UniProtKB-SubCell"/>
</dbReference>
<dbReference type="KEGG" id="cohn:KCTCHS21_34510"/>
<evidence type="ECO:0000256" key="5">
    <source>
        <dbReference type="ARBA" id="ARBA00022475"/>
    </source>
</evidence>
<dbReference type="Pfam" id="PF00512">
    <property type="entry name" value="HisKA"/>
    <property type="match status" value="1"/>
</dbReference>
<dbReference type="SMART" id="SM00304">
    <property type="entry name" value="HAMP"/>
    <property type="match status" value="1"/>
</dbReference>
<dbReference type="SUPFAM" id="SSF55874">
    <property type="entry name" value="ATPase domain of HSP90 chaperone/DNA topoisomerase II/histidine kinase"/>
    <property type="match status" value="1"/>
</dbReference>
<dbReference type="Gene3D" id="6.10.340.10">
    <property type="match status" value="1"/>
</dbReference>
<dbReference type="PANTHER" id="PTHR45528:SF12">
    <property type="entry name" value="SENSOR HISTIDINE KINASE ARSS"/>
    <property type="match status" value="1"/>
</dbReference>
<dbReference type="InterPro" id="IPR003660">
    <property type="entry name" value="HAMP_dom"/>
</dbReference>
<evidence type="ECO:0000259" key="17">
    <source>
        <dbReference type="PROSITE" id="PS50885"/>
    </source>
</evidence>
<evidence type="ECO:0000256" key="11">
    <source>
        <dbReference type="ARBA" id="ARBA00022840"/>
    </source>
</evidence>
<keyword evidence="9" id="KW-0547">Nucleotide-binding</keyword>
<feature type="domain" description="HAMP" evidence="17">
    <location>
        <begin position="148"/>
        <end position="201"/>
    </location>
</feature>
<evidence type="ECO:0000256" key="13">
    <source>
        <dbReference type="ARBA" id="ARBA00023012"/>
    </source>
</evidence>
<evidence type="ECO:0000313" key="18">
    <source>
        <dbReference type="EMBL" id="BBI34052.1"/>
    </source>
</evidence>
<evidence type="ECO:0000256" key="12">
    <source>
        <dbReference type="ARBA" id="ARBA00022989"/>
    </source>
</evidence>
<dbReference type="InterPro" id="IPR041610">
    <property type="entry name" value="ArlS_N"/>
</dbReference>
<keyword evidence="7" id="KW-0808">Transferase</keyword>
<evidence type="ECO:0000256" key="2">
    <source>
        <dbReference type="ARBA" id="ARBA00004651"/>
    </source>
</evidence>
<keyword evidence="6" id="KW-0597">Phosphoprotein</keyword>
<dbReference type="Proteomes" id="UP000289856">
    <property type="component" value="Chromosome"/>
</dbReference>
<dbReference type="Gene3D" id="3.30.565.10">
    <property type="entry name" value="Histidine kinase-like ATPase, C-terminal domain"/>
    <property type="match status" value="1"/>
</dbReference>
<keyword evidence="14 15" id="KW-0472">Membrane</keyword>
<evidence type="ECO:0000256" key="15">
    <source>
        <dbReference type="SAM" id="Phobius"/>
    </source>
</evidence>
<dbReference type="SMART" id="SM00387">
    <property type="entry name" value="HATPase_c"/>
    <property type="match status" value="1"/>
</dbReference>
<organism evidence="18 19">
    <name type="scientific">Cohnella abietis</name>
    <dbReference type="NCBI Taxonomy" id="2507935"/>
    <lineage>
        <taxon>Bacteria</taxon>
        <taxon>Bacillati</taxon>
        <taxon>Bacillota</taxon>
        <taxon>Bacilli</taxon>
        <taxon>Bacillales</taxon>
        <taxon>Paenibacillaceae</taxon>
        <taxon>Cohnella</taxon>
    </lineage>
</organism>
<accession>A0A3T1D7I8</accession>
<reference evidence="18 19" key="1">
    <citation type="submission" date="2019-01" db="EMBL/GenBank/DDBJ databases">
        <title>Complete genome sequence of Cohnella hallensis HS21 isolated from Korean fir (Abies koreana) rhizospheric soil.</title>
        <authorList>
            <person name="Jiang L."/>
            <person name="Kang S.W."/>
            <person name="Kim S."/>
            <person name="Jung J."/>
            <person name="Kim C.Y."/>
            <person name="Kim D.H."/>
            <person name="Kim S.W."/>
            <person name="Lee J."/>
        </authorList>
    </citation>
    <scope>NUCLEOTIDE SEQUENCE [LARGE SCALE GENOMIC DNA]</scope>
    <source>
        <strain evidence="18 19">HS21</strain>
    </source>
</reference>
<dbReference type="FunFam" id="1.10.287.130:FF:000001">
    <property type="entry name" value="Two-component sensor histidine kinase"/>
    <property type="match status" value="1"/>
</dbReference>
<dbReference type="PROSITE" id="PS50885">
    <property type="entry name" value="HAMP"/>
    <property type="match status" value="1"/>
</dbReference>
<dbReference type="InterPro" id="IPR036097">
    <property type="entry name" value="HisK_dim/P_sf"/>
</dbReference>
<gene>
    <name evidence="18" type="ORF">KCTCHS21_34510</name>
</gene>
<dbReference type="InterPro" id="IPR050398">
    <property type="entry name" value="HssS/ArlS-like"/>
</dbReference>
<dbReference type="InterPro" id="IPR003594">
    <property type="entry name" value="HATPase_dom"/>
</dbReference>
<keyword evidence="8 15" id="KW-0812">Transmembrane</keyword>
<dbReference type="InterPro" id="IPR004358">
    <property type="entry name" value="Sig_transdc_His_kin-like_C"/>
</dbReference>
<evidence type="ECO:0000256" key="8">
    <source>
        <dbReference type="ARBA" id="ARBA00022692"/>
    </source>
</evidence>
<dbReference type="CDD" id="cd00082">
    <property type="entry name" value="HisKA"/>
    <property type="match status" value="1"/>
</dbReference>
<keyword evidence="10" id="KW-0418">Kinase</keyword>
<comment type="catalytic activity">
    <reaction evidence="1">
        <text>ATP + protein L-histidine = ADP + protein N-phospho-L-histidine.</text>
        <dbReference type="EC" id="2.7.13.3"/>
    </reaction>
</comment>
<evidence type="ECO:0000313" key="19">
    <source>
        <dbReference type="Proteomes" id="UP000289856"/>
    </source>
</evidence>
<dbReference type="CDD" id="cd06225">
    <property type="entry name" value="HAMP"/>
    <property type="match status" value="1"/>
</dbReference>
<dbReference type="SMART" id="SM00388">
    <property type="entry name" value="HisKA"/>
    <property type="match status" value="1"/>
</dbReference>
<keyword evidence="19" id="KW-1185">Reference proteome</keyword>
<dbReference type="Pfam" id="PF00672">
    <property type="entry name" value="HAMP"/>
    <property type="match status" value="1"/>
</dbReference>
<evidence type="ECO:0000256" key="3">
    <source>
        <dbReference type="ARBA" id="ARBA00012438"/>
    </source>
</evidence>
<dbReference type="GO" id="GO:0005524">
    <property type="term" value="F:ATP binding"/>
    <property type="evidence" value="ECO:0007669"/>
    <property type="project" value="UniProtKB-KW"/>
</dbReference>
<dbReference type="InterPro" id="IPR005467">
    <property type="entry name" value="His_kinase_dom"/>
</dbReference>
<dbReference type="EMBL" id="AP019400">
    <property type="protein sequence ID" value="BBI34052.1"/>
    <property type="molecule type" value="Genomic_DNA"/>
</dbReference>
<evidence type="ECO:0000256" key="10">
    <source>
        <dbReference type="ARBA" id="ARBA00022777"/>
    </source>
</evidence>
<dbReference type="PANTHER" id="PTHR45528">
    <property type="entry name" value="SENSOR HISTIDINE KINASE CPXA"/>
    <property type="match status" value="1"/>
</dbReference>
<protein>
    <recommendedName>
        <fullName evidence="4">Signal transduction histidine-protein kinase ArlS</fullName>
        <ecNumber evidence="3">2.7.13.3</ecNumber>
    </recommendedName>
</protein>
<keyword evidence="12 15" id="KW-1133">Transmembrane helix</keyword>
<evidence type="ECO:0000256" key="14">
    <source>
        <dbReference type="ARBA" id="ARBA00023136"/>
    </source>
</evidence>
<comment type="subcellular location">
    <subcellularLocation>
        <location evidence="2">Cell membrane</location>
        <topology evidence="2">Multi-pass membrane protein</topology>
    </subcellularLocation>
</comment>
<dbReference type="SUPFAM" id="SSF47384">
    <property type="entry name" value="Homodimeric domain of signal transducing histidine kinase"/>
    <property type="match status" value="1"/>
</dbReference>
<dbReference type="AlphaFoldDB" id="A0A3T1D7I8"/>
<evidence type="ECO:0000256" key="4">
    <source>
        <dbReference type="ARBA" id="ARBA00015735"/>
    </source>
</evidence>
<dbReference type="Gene3D" id="1.10.287.130">
    <property type="match status" value="1"/>
</dbReference>
<evidence type="ECO:0000256" key="9">
    <source>
        <dbReference type="ARBA" id="ARBA00022741"/>
    </source>
</evidence>
<dbReference type="SUPFAM" id="SSF158472">
    <property type="entry name" value="HAMP domain-like"/>
    <property type="match status" value="1"/>
</dbReference>
<dbReference type="Pfam" id="PF18719">
    <property type="entry name" value="ArlS_N"/>
    <property type="match status" value="1"/>
</dbReference>
<keyword evidence="11" id="KW-0067">ATP-binding</keyword>
<name>A0A3T1D7I8_9BACL</name>